<dbReference type="EMBL" id="JACHCE010000005">
    <property type="protein sequence ID" value="MBB5637281.1"/>
    <property type="molecule type" value="Genomic_DNA"/>
</dbReference>
<sequence>MAITEVPCTIGFKKLETASFIKLRSHYKLKTIEAHYLQPYKLQELAHISDYSFLLN</sequence>
<dbReference type="Proteomes" id="UP000537204">
    <property type="component" value="Unassembled WGS sequence"/>
</dbReference>
<evidence type="ECO:0000313" key="1">
    <source>
        <dbReference type="EMBL" id="MBB5637281.1"/>
    </source>
</evidence>
<proteinExistence type="predicted"/>
<name>A0A7W9DZR8_9SPHI</name>
<evidence type="ECO:0000313" key="2">
    <source>
        <dbReference type="Proteomes" id="UP000537204"/>
    </source>
</evidence>
<comment type="caution">
    <text evidence="1">The sequence shown here is derived from an EMBL/GenBank/DDBJ whole genome shotgun (WGS) entry which is preliminary data.</text>
</comment>
<dbReference type="AlphaFoldDB" id="A0A7W9DZR8"/>
<reference evidence="1 2" key="1">
    <citation type="submission" date="2020-08" db="EMBL/GenBank/DDBJ databases">
        <title>Genomic Encyclopedia of Type Strains, Phase IV (KMG-V): Genome sequencing to study the core and pangenomes of soil and plant-associated prokaryotes.</title>
        <authorList>
            <person name="Whitman W."/>
        </authorList>
    </citation>
    <scope>NUCLEOTIDE SEQUENCE [LARGE SCALE GENOMIC DNA]</scope>
    <source>
        <strain evidence="1 2">S3M1</strain>
    </source>
</reference>
<gene>
    <name evidence="1" type="ORF">HDE68_003196</name>
</gene>
<accession>A0A7W9DZR8</accession>
<protein>
    <submittedName>
        <fullName evidence="1">Uncharacterized protein</fullName>
    </submittedName>
</protein>
<organism evidence="1 2">
    <name type="scientific">Pedobacter cryoconitis</name>
    <dbReference type="NCBI Taxonomy" id="188932"/>
    <lineage>
        <taxon>Bacteria</taxon>
        <taxon>Pseudomonadati</taxon>
        <taxon>Bacteroidota</taxon>
        <taxon>Sphingobacteriia</taxon>
        <taxon>Sphingobacteriales</taxon>
        <taxon>Sphingobacteriaceae</taxon>
        <taxon>Pedobacter</taxon>
    </lineage>
</organism>